<proteinExistence type="predicted"/>
<evidence type="ECO:0000313" key="1">
    <source>
        <dbReference type="EMBL" id="QHS80933.1"/>
    </source>
</evidence>
<sequence>MADSHVLITLFHDLKRKIDFFTSKNVTMDVQTTLYMNDIVTACNTMDVYIESYKPKEEYVINMGITYEQAYFNLTAIPRGHVGPTAAMRRYAHEQEKKQFERVEQVIQMGKELDANKDKPYF</sequence>
<accession>A0A6C0AN70</accession>
<protein>
    <submittedName>
        <fullName evidence="1">Uncharacterized protein</fullName>
    </submittedName>
</protein>
<organism evidence="1">
    <name type="scientific">viral metagenome</name>
    <dbReference type="NCBI Taxonomy" id="1070528"/>
    <lineage>
        <taxon>unclassified sequences</taxon>
        <taxon>metagenomes</taxon>
        <taxon>organismal metagenomes</taxon>
    </lineage>
</organism>
<dbReference type="AlphaFoldDB" id="A0A6C0AN70"/>
<name>A0A6C0AN70_9ZZZZ</name>
<dbReference type="EMBL" id="MN740728">
    <property type="protein sequence ID" value="QHS80933.1"/>
    <property type="molecule type" value="Genomic_DNA"/>
</dbReference>
<reference evidence="1" key="1">
    <citation type="journal article" date="2020" name="Nature">
        <title>Giant virus diversity and host interactions through global metagenomics.</title>
        <authorList>
            <person name="Schulz F."/>
            <person name="Roux S."/>
            <person name="Paez-Espino D."/>
            <person name="Jungbluth S."/>
            <person name="Walsh D.A."/>
            <person name="Denef V.J."/>
            <person name="McMahon K.D."/>
            <person name="Konstantinidis K.T."/>
            <person name="Eloe-Fadrosh E.A."/>
            <person name="Kyrpides N.C."/>
            <person name="Woyke T."/>
        </authorList>
    </citation>
    <scope>NUCLEOTIDE SEQUENCE</scope>
    <source>
        <strain evidence="1">GVMAG-S-1101161-73</strain>
    </source>
</reference>